<reference evidence="2 3" key="1">
    <citation type="journal article" date="2007" name="Genome Res.">
        <title>Genome characteristics of facultatively symbiotic Frankia sp. strains reflect host range and host plant biogeography.</title>
        <authorList>
            <person name="Normand P."/>
            <person name="Lapierre P."/>
            <person name="Tisa L.S."/>
            <person name="Gogarten J.P."/>
            <person name="Alloisio N."/>
            <person name="Bagnarol E."/>
            <person name="Bassi C.A."/>
            <person name="Berry A.M."/>
            <person name="Bickhart D.M."/>
            <person name="Choisne N."/>
            <person name="Couloux A."/>
            <person name="Cournoyer B."/>
            <person name="Cruveiller S."/>
            <person name="Daubin V."/>
            <person name="Demange N."/>
            <person name="Francino M.P."/>
            <person name="Goltsman E."/>
            <person name="Huang Y."/>
            <person name="Kopp O.R."/>
            <person name="Labarre L."/>
            <person name="Lapidus A."/>
            <person name="Lavire C."/>
            <person name="Marechal J."/>
            <person name="Martinez M."/>
            <person name="Mastronunzio J.E."/>
            <person name="Mullin B.C."/>
            <person name="Niemann J."/>
            <person name="Pujic P."/>
            <person name="Rawnsley T."/>
            <person name="Rouy Z."/>
            <person name="Schenowitz C."/>
            <person name="Sellstedt A."/>
            <person name="Tavares F."/>
            <person name="Tomkins J.P."/>
            <person name="Vallenet D."/>
            <person name="Valverde C."/>
            <person name="Wall L.G."/>
            <person name="Wang Y."/>
            <person name="Medigue C."/>
            <person name="Benson D.R."/>
        </authorList>
    </citation>
    <scope>NUCLEOTIDE SEQUENCE [LARGE SCALE GENOMIC DNA]</scope>
    <source>
        <strain evidence="3">DSM 45986 / CECT 9034 / ACN14a</strain>
    </source>
</reference>
<dbReference type="Proteomes" id="UP000000657">
    <property type="component" value="Chromosome"/>
</dbReference>
<dbReference type="AlphaFoldDB" id="Q0RJ71"/>
<evidence type="ECO:0000313" key="2">
    <source>
        <dbReference type="EMBL" id="CAJ62441.1"/>
    </source>
</evidence>
<evidence type="ECO:0000313" key="3">
    <source>
        <dbReference type="Proteomes" id="UP000000657"/>
    </source>
</evidence>
<proteinExistence type="predicted"/>
<feature type="compositionally biased region" description="Basic residues" evidence="1">
    <location>
        <begin position="44"/>
        <end position="68"/>
    </location>
</feature>
<dbReference type="HOGENOM" id="CLU_2464543_0_0_11"/>
<dbReference type="KEGG" id="fal:FRAAL3798"/>
<gene>
    <name evidence="2" type="ordered locus">FRAAL3798</name>
</gene>
<accession>Q0RJ71</accession>
<name>Q0RJ71_FRAAA</name>
<evidence type="ECO:0000256" key="1">
    <source>
        <dbReference type="SAM" id="MobiDB-lite"/>
    </source>
</evidence>
<keyword evidence="3" id="KW-1185">Reference proteome</keyword>
<protein>
    <submittedName>
        <fullName evidence="2">Uncharacterized protein</fullName>
    </submittedName>
</protein>
<feature type="compositionally biased region" description="Low complexity" evidence="1">
    <location>
        <begin position="69"/>
        <end position="79"/>
    </location>
</feature>
<dbReference type="STRING" id="326424.FRAAL3798"/>
<feature type="region of interest" description="Disordered" evidence="1">
    <location>
        <begin position="35"/>
        <end position="88"/>
    </location>
</feature>
<dbReference type="EMBL" id="CT573213">
    <property type="protein sequence ID" value="CAJ62441.1"/>
    <property type="molecule type" value="Genomic_DNA"/>
</dbReference>
<sequence>MTDSKPRAPAPPHTGDLAADVAVFAQYPVAERYRCRAAEESSRPLHRRTRPARRPSARSARVRPRPSARVHPPASAAPPAIHPPAHGP</sequence>
<organism evidence="2 3">
    <name type="scientific">Frankia alni (strain DSM 45986 / CECT 9034 / ACN14a)</name>
    <dbReference type="NCBI Taxonomy" id="326424"/>
    <lineage>
        <taxon>Bacteria</taxon>
        <taxon>Bacillati</taxon>
        <taxon>Actinomycetota</taxon>
        <taxon>Actinomycetes</taxon>
        <taxon>Frankiales</taxon>
        <taxon>Frankiaceae</taxon>
        <taxon>Frankia</taxon>
    </lineage>
</organism>